<dbReference type="Pfam" id="PF04892">
    <property type="entry name" value="VanZ"/>
    <property type="match status" value="1"/>
</dbReference>
<evidence type="ECO:0000256" key="1">
    <source>
        <dbReference type="SAM" id="Phobius"/>
    </source>
</evidence>
<sequence length="165" mass="18595">MWRALRKLLQTRRMLHRHPVLGLFTLAYLAFVGWVTLGPQPFDDDPNGMVFRLLAFFDRHAATSWITYNGLEFTANIGMFLPIGLFLVLLFGRRLWWFAMLLGFGITVAIETAQLFLPTRVSDPRDIVANTCGAVIGVLVGLILTARKARALRLAQARRPVAATR</sequence>
<organism evidence="3 4">
    <name type="scientific">Mycetocola miduiensis</name>
    <dbReference type="NCBI Taxonomy" id="995034"/>
    <lineage>
        <taxon>Bacteria</taxon>
        <taxon>Bacillati</taxon>
        <taxon>Actinomycetota</taxon>
        <taxon>Actinomycetes</taxon>
        <taxon>Micrococcales</taxon>
        <taxon>Microbacteriaceae</taxon>
        <taxon>Mycetocola</taxon>
    </lineage>
</organism>
<keyword evidence="1" id="KW-0812">Transmembrane</keyword>
<keyword evidence="1" id="KW-0472">Membrane</keyword>
<dbReference type="EMBL" id="FOVM01000005">
    <property type="protein sequence ID" value="SFN75159.1"/>
    <property type="molecule type" value="Genomic_DNA"/>
</dbReference>
<proteinExistence type="predicted"/>
<dbReference type="InterPro" id="IPR006976">
    <property type="entry name" value="VanZ-like"/>
</dbReference>
<feature type="domain" description="VanZ-like" evidence="2">
    <location>
        <begin position="26"/>
        <end position="143"/>
    </location>
</feature>
<gene>
    <name evidence="3" type="ORF">SAMN05216219_1938</name>
</gene>
<feature type="transmembrane region" description="Helical" evidence="1">
    <location>
        <begin position="96"/>
        <end position="115"/>
    </location>
</feature>
<evidence type="ECO:0000313" key="3">
    <source>
        <dbReference type="EMBL" id="SFN75159.1"/>
    </source>
</evidence>
<dbReference type="AlphaFoldDB" id="A0A1I5BKP0"/>
<feature type="transmembrane region" description="Helical" evidence="1">
    <location>
        <begin position="73"/>
        <end position="91"/>
    </location>
</feature>
<evidence type="ECO:0000313" key="4">
    <source>
        <dbReference type="Proteomes" id="UP000198867"/>
    </source>
</evidence>
<dbReference type="Proteomes" id="UP000198867">
    <property type="component" value="Unassembled WGS sequence"/>
</dbReference>
<keyword evidence="1" id="KW-1133">Transmembrane helix</keyword>
<dbReference type="PANTHER" id="PTHR28008">
    <property type="entry name" value="DOMAIN PROTEIN, PUTATIVE (AFU_ORTHOLOGUE AFUA_3G10980)-RELATED"/>
    <property type="match status" value="1"/>
</dbReference>
<dbReference type="PANTHER" id="PTHR28008:SF1">
    <property type="entry name" value="DOMAIN PROTEIN, PUTATIVE (AFU_ORTHOLOGUE AFUA_3G10980)-RELATED"/>
    <property type="match status" value="1"/>
</dbReference>
<reference evidence="4" key="1">
    <citation type="submission" date="2016-10" db="EMBL/GenBank/DDBJ databases">
        <authorList>
            <person name="Varghese N."/>
            <person name="Submissions S."/>
        </authorList>
    </citation>
    <scope>NUCLEOTIDE SEQUENCE [LARGE SCALE GENOMIC DNA]</scope>
    <source>
        <strain evidence="4">CGMCC 1.11101</strain>
    </source>
</reference>
<keyword evidence="4" id="KW-1185">Reference proteome</keyword>
<dbReference type="STRING" id="995034.SAMN05216219_1938"/>
<name>A0A1I5BKP0_9MICO</name>
<feature type="transmembrane region" description="Helical" evidence="1">
    <location>
        <begin position="20"/>
        <end position="37"/>
    </location>
</feature>
<evidence type="ECO:0000259" key="2">
    <source>
        <dbReference type="Pfam" id="PF04892"/>
    </source>
</evidence>
<protein>
    <submittedName>
        <fullName evidence="3">VanZ like family protein</fullName>
    </submittedName>
</protein>
<feature type="transmembrane region" description="Helical" evidence="1">
    <location>
        <begin position="127"/>
        <end position="146"/>
    </location>
</feature>
<accession>A0A1I5BKP0</accession>